<dbReference type="RefSeq" id="WP_380557160.1">
    <property type="nucleotide sequence ID" value="NZ_JBHEZY010000014.1"/>
</dbReference>
<dbReference type="SUPFAM" id="SSF103473">
    <property type="entry name" value="MFS general substrate transporter"/>
    <property type="match status" value="1"/>
</dbReference>
<feature type="transmembrane region" description="Helical" evidence="2">
    <location>
        <begin position="176"/>
        <end position="196"/>
    </location>
</feature>
<reference evidence="3 4" key="1">
    <citation type="submission" date="2024-09" db="EMBL/GenBank/DDBJ databases">
        <authorList>
            <person name="Lee S.D."/>
        </authorList>
    </citation>
    <scope>NUCLEOTIDE SEQUENCE [LARGE SCALE GENOMIC DNA]</scope>
    <source>
        <strain evidence="3 4">N1-3</strain>
    </source>
</reference>
<feature type="transmembrane region" description="Helical" evidence="2">
    <location>
        <begin position="84"/>
        <end position="101"/>
    </location>
</feature>
<dbReference type="InterPro" id="IPR011701">
    <property type="entry name" value="MFS"/>
</dbReference>
<keyword evidence="2" id="KW-0812">Transmembrane</keyword>
<protein>
    <submittedName>
        <fullName evidence="3">MFS transporter</fullName>
    </submittedName>
</protein>
<organism evidence="3 4">
    <name type="scientific">Streptacidiphilus alkalitolerans</name>
    <dbReference type="NCBI Taxonomy" id="3342712"/>
    <lineage>
        <taxon>Bacteria</taxon>
        <taxon>Bacillati</taxon>
        <taxon>Actinomycetota</taxon>
        <taxon>Actinomycetes</taxon>
        <taxon>Kitasatosporales</taxon>
        <taxon>Streptomycetaceae</taxon>
        <taxon>Streptacidiphilus</taxon>
    </lineage>
</organism>
<keyword evidence="2" id="KW-0472">Membrane</keyword>
<proteinExistence type="predicted"/>
<name>A0ABV6X8Q4_9ACTN</name>
<dbReference type="InterPro" id="IPR036259">
    <property type="entry name" value="MFS_trans_sf"/>
</dbReference>
<dbReference type="PANTHER" id="PTHR23542">
    <property type="match status" value="1"/>
</dbReference>
<evidence type="ECO:0000256" key="2">
    <source>
        <dbReference type="SAM" id="Phobius"/>
    </source>
</evidence>
<evidence type="ECO:0000313" key="4">
    <source>
        <dbReference type="Proteomes" id="UP001592530"/>
    </source>
</evidence>
<dbReference type="EMBL" id="JBHEZY010000014">
    <property type="protein sequence ID" value="MFC1434670.1"/>
    <property type="molecule type" value="Genomic_DNA"/>
</dbReference>
<accession>A0ABV6X8Q4</accession>
<evidence type="ECO:0000256" key="1">
    <source>
        <dbReference type="SAM" id="MobiDB-lite"/>
    </source>
</evidence>
<dbReference type="Proteomes" id="UP001592530">
    <property type="component" value="Unassembled WGS sequence"/>
</dbReference>
<dbReference type="PANTHER" id="PTHR23542:SF1">
    <property type="entry name" value="MAJOR FACILITATOR SUPERFAMILY (MFS) PROFILE DOMAIN-CONTAINING PROTEIN"/>
    <property type="match status" value="1"/>
</dbReference>
<feature type="transmembrane region" description="Helical" evidence="2">
    <location>
        <begin position="378"/>
        <end position="397"/>
    </location>
</feature>
<keyword evidence="2" id="KW-1133">Transmembrane helix</keyword>
<feature type="transmembrane region" description="Helical" evidence="2">
    <location>
        <begin position="260"/>
        <end position="280"/>
    </location>
</feature>
<evidence type="ECO:0000313" key="3">
    <source>
        <dbReference type="EMBL" id="MFC1434670.1"/>
    </source>
</evidence>
<sequence>MSRPLGGSASYRAVLLLPHALGLFAAAMLARLSYGLLGLPLLLTLRQATGSYAVAGTAAGLFGLVSAVLGPARARLVERCPRTLMLFAVLYAGLLAVTAATGRTGAAPWFAITLAGVTGLFPPPVGPLMRALWGRLAADPQQRQRALSLDTVSESTVFAAGPALGGALIGAGSAPLALAVCAGLVLVGFPALARALRRAPARLRPTDPAAGAAGRTADPRPARSPLRRPEFAVMLLVVLGSACGLAVLEIASVASWGAGTAGTLLTLSSVGGAVGGLVYGKRSWRSSPGRRLAPLAVAGAVCFALPALLPAVPVAAVAFLGLGVCADLLLITAYLLVDALFPEGSQLEAGAWVNTCYNLGMSVGTGFAGALLDRSGATAVFTAAAAVAGLAAAAAVAGGRGSRRPPSPPCTGAASGVHDGDLAEADVLERSGN</sequence>
<feature type="transmembrane region" description="Helical" evidence="2">
    <location>
        <begin position="315"/>
        <end position="337"/>
    </location>
</feature>
<comment type="caution">
    <text evidence="3">The sequence shown here is derived from an EMBL/GenBank/DDBJ whole genome shotgun (WGS) entry which is preliminary data.</text>
</comment>
<feature type="transmembrane region" description="Helical" evidence="2">
    <location>
        <begin position="52"/>
        <end position="72"/>
    </location>
</feature>
<feature type="transmembrane region" description="Helical" evidence="2">
    <location>
        <begin position="231"/>
        <end position="254"/>
    </location>
</feature>
<feature type="region of interest" description="Disordered" evidence="1">
    <location>
        <begin position="205"/>
        <end position="224"/>
    </location>
</feature>
<dbReference type="Gene3D" id="1.20.1250.20">
    <property type="entry name" value="MFS general substrate transporter like domains"/>
    <property type="match status" value="1"/>
</dbReference>
<feature type="region of interest" description="Disordered" evidence="1">
    <location>
        <begin position="399"/>
        <end position="418"/>
    </location>
</feature>
<gene>
    <name evidence="3" type="ORF">ACEZDB_28920</name>
</gene>
<feature type="transmembrane region" description="Helical" evidence="2">
    <location>
        <begin position="292"/>
        <end position="309"/>
    </location>
</feature>
<feature type="transmembrane region" description="Helical" evidence="2">
    <location>
        <begin position="349"/>
        <end position="372"/>
    </location>
</feature>
<feature type="transmembrane region" description="Helical" evidence="2">
    <location>
        <begin position="12"/>
        <end position="32"/>
    </location>
</feature>
<dbReference type="Pfam" id="PF07690">
    <property type="entry name" value="MFS_1"/>
    <property type="match status" value="1"/>
</dbReference>